<dbReference type="Proteomes" id="UP001153334">
    <property type="component" value="Unassembled WGS sequence"/>
</dbReference>
<keyword evidence="2" id="KW-1185">Reference proteome</keyword>
<accession>A0ACC2I6C3</accession>
<sequence length="414" mass="45637">MAPRRSLVPFGLQDFPPTVAPPITSNSVANFDPETVKNDALNTRIVVHSRFPALVTQFLAHKRLHGSGVEKAFYHAGWTWQQQVARLIEKRALIFMGGSDFTVLRSGQRINRGCVEWDRVGTEKEGDNKHIFLEEYLSYDEIMLSSLIGVSGPSFFINDGARNNAGRPGKKADTFEPRGVIVGLVGARFEREDRMDSTYVLSAASNPRQHPQLTDIFLDFFGQSKNPAANFDENVYKARIRITADILLLEANRRAEAAGKKAYVYVVGLGLGVWAHYGATDQPLSYVQAFMESLEELSDSLSHIGTVEFAWIPEVLGFGQRVMTFGASQRAIDVRFSQRNPAEKLRGADANHLLVLSYAWDGNAFPGNEYWAGSLTATGDPAAACMSTISELHNPIINPGFLDRIEVLGKAAAA</sequence>
<comment type="caution">
    <text evidence="1">The sequence shown here is derived from an EMBL/GenBank/DDBJ whole genome shotgun (WGS) entry which is preliminary data.</text>
</comment>
<reference evidence="1" key="1">
    <citation type="submission" date="2022-11" db="EMBL/GenBank/DDBJ databases">
        <title>Genome Sequence of Nemania bipapillata.</title>
        <authorList>
            <person name="Buettner E."/>
        </authorList>
    </citation>
    <scope>NUCLEOTIDE SEQUENCE</scope>
    <source>
        <strain evidence="1">CP14</strain>
    </source>
</reference>
<organism evidence="1 2">
    <name type="scientific">Nemania bipapillata</name>
    <dbReference type="NCBI Taxonomy" id="110536"/>
    <lineage>
        <taxon>Eukaryota</taxon>
        <taxon>Fungi</taxon>
        <taxon>Dikarya</taxon>
        <taxon>Ascomycota</taxon>
        <taxon>Pezizomycotina</taxon>
        <taxon>Sordariomycetes</taxon>
        <taxon>Xylariomycetidae</taxon>
        <taxon>Xylariales</taxon>
        <taxon>Xylariaceae</taxon>
        <taxon>Nemania</taxon>
    </lineage>
</organism>
<name>A0ACC2I6C3_9PEZI</name>
<gene>
    <name evidence="1" type="ORF">ONZ43_g5802</name>
</gene>
<protein>
    <submittedName>
        <fullName evidence="1">Uncharacterized protein</fullName>
    </submittedName>
</protein>
<evidence type="ECO:0000313" key="2">
    <source>
        <dbReference type="Proteomes" id="UP001153334"/>
    </source>
</evidence>
<evidence type="ECO:0000313" key="1">
    <source>
        <dbReference type="EMBL" id="KAJ8110716.1"/>
    </source>
</evidence>
<dbReference type="EMBL" id="JAPESX010001888">
    <property type="protein sequence ID" value="KAJ8110716.1"/>
    <property type="molecule type" value="Genomic_DNA"/>
</dbReference>
<proteinExistence type="predicted"/>